<evidence type="ECO:0000256" key="7">
    <source>
        <dbReference type="SAM" id="Phobius"/>
    </source>
</evidence>
<protein>
    <recommendedName>
        <fullName evidence="8">Rhodopsin domain-containing protein</fullName>
    </recommendedName>
</protein>
<gene>
    <name evidence="9" type="ORF">QBC41DRAFT_380434</name>
</gene>
<evidence type="ECO:0000259" key="8">
    <source>
        <dbReference type="Pfam" id="PF20684"/>
    </source>
</evidence>
<comment type="similarity">
    <text evidence="5">Belongs to the SAT4 family.</text>
</comment>
<sequence>MAPYNVRMVFPTAVLAVNSVGLLLSFTAVALRFYSQSLRGTKMQLSEYSIIASWLFTFGLVVSENFTVTHGGVGQVSSTVTAEELLFSTKQFITIGVCGSLAVTLVKISLLSYFLTVFSAYYWFLLCDYILMALTAAYGTAFVVVSLAGCRPFSANWDKVANPGYVCIETSNFYVAQTGVGAVLDCLILLLPGGVIWGLRSMSRRKKWGLWGVFSFGIVICGVSITRLVYNNMEEWMATNFTEYAGIAALLGALEANLSIVCACMPAMPALYHKVRGGRRRREEEEEGKLGGDHSDGSGKGEAVQDEKTADARDIESRRLREEGDKLYPLSVTQKTVRTRTERDRDVEAGEAGGTELWAGPGVVDLDMLDLPRMNRIESGSEAGQGLPESPCWGVNQARKWMR</sequence>
<feature type="transmembrane region" description="Helical" evidence="7">
    <location>
        <begin position="12"/>
        <end position="33"/>
    </location>
</feature>
<comment type="subcellular location">
    <subcellularLocation>
        <location evidence="1">Membrane</location>
        <topology evidence="1">Multi-pass membrane protein</topology>
    </subcellularLocation>
</comment>
<feature type="transmembrane region" description="Helical" evidence="7">
    <location>
        <begin position="122"/>
        <end position="148"/>
    </location>
</feature>
<keyword evidence="4 7" id="KW-0472">Membrane</keyword>
<reference evidence="9" key="1">
    <citation type="submission" date="2023-06" db="EMBL/GenBank/DDBJ databases">
        <title>Genome-scale phylogeny and comparative genomics of the fungal order Sordariales.</title>
        <authorList>
            <consortium name="Lawrence Berkeley National Laboratory"/>
            <person name="Hensen N."/>
            <person name="Bonometti L."/>
            <person name="Westerberg I."/>
            <person name="Brannstrom I.O."/>
            <person name="Guillou S."/>
            <person name="Cros-Aarteil S."/>
            <person name="Calhoun S."/>
            <person name="Haridas S."/>
            <person name="Kuo A."/>
            <person name="Mondo S."/>
            <person name="Pangilinan J."/>
            <person name="Riley R."/>
            <person name="Labutti K."/>
            <person name="Andreopoulos B."/>
            <person name="Lipzen A."/>
            <person name="Chen C."/>
            <person name="Yanf M."/>
            <person name="Daum C."/>
            <person name="Ng V."/>
            <person name="Clum A."/>
            <person name="Steindorff A."/>
            <person name="Ohm R."/>
            <person name="Martin F."/>
            <person name="Silar P."/>
            <person name="Natvig D."/>
            <person name="Lalanne C."/>
            <person name="Gautier V."/>
            <person name="Ament-Velasquez S.L."/>
            <person name="Kruys A."/>
            <person name="Hutchinson M.I."/>
            <person name="Powell A.J."/>
            <person name="Barry K."/>
            <person name="Miller A.N."/>
            <person name="Grigoriev I.V."/>
            <person name="Debuchy R."/>
            <person name="Gladieux P."/>
            <person name="Thoren M.H."/>
            <person name="Johannesson H."/>
        </authorList>
    </citation>
    <scope>NUCLEOTIDE SEQUENCE</scope>
    <source>
        <strain evidence="9">CBS 307.81</strain>
    </source>
</reference>
<dbReference type="InterPro" id="IPR052337">
    <property type="entry name" value="SAT4-like"/>
</dbReference>
<evidence type="ECO:0000313" key="9">
    <source>
        <dbReference type="EMBL" id="KAK0672537.1"/>
    </source>
</evidence>
<keyword evidence="10" id="KW-1185">Reference proteome</keyword>
<keyword evidence="3 7" id="KW-1133">Transmembrane helix</keyword>
<dbReference type="EMBL" id="JAULSY010000012">
    <property type="protein sequence ID" value="KAK0672537.1"/>
    <property type="molecule type" value="Genomic_DNA"/>
</dbReference>
<dbReference type="PANTHER" id="PTHR33048">
    <property type="entry name" value="PTH11-LIKE INTEGRAL MEMBRANE PROTEIN (AFU_ORTHOLOGUE AFUA_5G11245)"/>
    <property type="match status" value="1"/>
</dbReference>
<name>A0AA39ZK47_9PEZI</name>
<feature type="region of interest" description="Disordered" evidence="6">
    <location>
        <begin position="276"/>
        <end position="315"/>
    </location>
</feature>
<dbReference type="InterPro" id="IPR049326">
    <property type="entry name" value="Rhodopsin_dom_fungi"/>
</dbReference>
<feature type="transmembrane region" description="Helical" evidence="7">
    <location>
        <begin position="179"/>
        <end position="199"/>
    </location>
</feature>
<dbReference type="Pfam" id="PF20684">
    <property type="entry name" value="Fung_rhodopsin"/>
    <property type="match status" value="1"/>
</dbReference>
<evidence type="ECO:0000256" key="6">
    <source>
        <dbReference type="SAM" id="MobiDB-lite"/>
    </source>
</evidence>
<feature type="transmembrane region" description="Helical" evidence="7">
    <location>
        <begin position="250"/>
        <end position="272"/>
    </location>
</feature>
<feature type="domain" description="Rhodopsin" evidence="8">
    <location>
        <begin position="31"/>
        <end position="273"/>
    </location>
</feature>
<evidence type="ECO:0000256" key="4">
    <source>
        <dbReference type="ARBA" id="ARBA00023136"/>
    </source>
</evidence>
<feature type="compositionally biased region" description="Basic and acidic residues" evidence="6">
    <location>
        <begin position="339"/>
        <end position="348"/>
    </location>
</feature>
<dbReference type="GO" id="GO:0009116">
    <property type="term" value="P:nucleoside metabolic process"/>
    <property type="evidence" value="ECO:0007669"/>
    <property type="project" value="InterPro"/>
</dbReference>
<dbReference type="SUPFAM" id="SSF53167">
    <property type="entry name" value="Purine and uridine phosphorylases"/>
    <property type="match status" value="1"/>
</dbReference>
<keyword evidence="2 7" id="KW-0812">Transmembrane</keyword>
<dbReference type="Proteomes" id="UP001174997">
    <property type="component" value="Unassembled WGS sequence"/>
</dbReference>
<evidence type="ECO:0000256" key="2">
    <source>
        <dbReference type="ARBA" id="ARBA00022692"/>
    </source>
</evidence>
<feature type="compositionally biased region" description="Basic and acidic residues" evidence="6">
    <location>
        <begin position="288"/>
        <end position="315"/>
    </location>
</feature>
<dbReference type="AlphaFoldDB" id="A0AA39ZK47"/>
<evidence type="ECO:0000256" key="1">
    <source>
        <dbReference type="ARBA" id="ARBA00004141"/>
    </source>
</evidence>
<organism evidence="9 10">
    <name type="scientific">Cercophora samala</name>
    <dbReference type="NCBI Taxonomy" id="330535"/>
    <lineage>
        <taxon>Eukaryota</taxon>
        <taxon>Fungi</taxon>
        <taxon>Dikarya</taxon>
        <taxon>Ascomycota</taxon>
        <taxon>Pezizomycotina</taxon>
        <taxon>Sordariomycetes</taxon>
        <taxon>Sordariomycetidae</taxon>
        <taxon>Sordariales</taxon>
        <taxon>Lasiosphaeriaceae</taxon>
        <taxon>Cercophora</taxon>
    </lineage>
</organism>
<evidence type="ECO:0000256" key="5">
    <source>
        <dbReference type="ARBA" id="ARBA00038359"/>
    </source>
</evidence>
<feature type="transmembrane region" description="Helical" evidence="7">
    <location>
        <begin position="92"/>
        <end position="115"/>
    </location>
</feature>
<evidence type="ECO:0000313" key="10">
    <source>
        <dbReference type="Proteomes" id="UP001174997"/>
    </source>
</evidence>
<dbReference type="GO" id="GO:0016020">
    <property type="term" value="C:membrane"/>
    <property type="evidence" value="ECO:0007669"/>
    <property type="project" value="UniProtKB-SubCell"/>
</dbReference>
<feature type="region of interest" description="Disordered" evidence="6">
    <location>
        <begin position="334"/>
        <end position="358"/>
    </location>
</feature>
<proteinExistence type="inferred from homology"/>
<feature type="transmembrane region" description="Helical" evidence="7">
    <location>
        <begin position="208"/>
        <end position="230"/>
    </location>
</feature>
<feature type="transmembrane region" description="Helical" evidence="7">
    <location>
        <begin position="45"/>
        <end position="63"/>
    </location>
</feature>
<evidence type="ECO:0000256" key="3">
    <source>
        <dbReference type="ARBA" id="ARBA00022989"/>
    </source>
</evidence>
<dbReference type="GO" id="GO:0003824">
    <property type="term" value="F:catalytic activity"/>
    <property type="evidence" value="ECO:0007669"/>
    <property type="project" value="InterPro"/>
</dbReference>
<comment type="caution">
    <text evidence="9">The sequence shown here is derived from an EMBL/GenBank/DDBJ whole genome shotgun (WGS) entry which is preliminary data.</text>
</comment>
<accession>A0AA39ZK47</accession>
<dbReference type="PANTHER" id="PTHR33048:SF47">
    <property type="entry name" value="INTEGRAL MEMBRANE PROTEIN-RELATED"/>
    <property type="match status" value="1"/>
</dbReference>
<dbReference type="InterPro" id="IPR035994">
    <property type="entry name" value="Nucleoside_phosphorylase_sf"/>
</dbReference>